<dbReference type="Proteomes" id="UP000325313">
    <property type="component" value="Unassembled WGS sequence"/>
</dbReference>
<dbReference type="AlphaFoldDB" id="A0A5B0RU08"/>
<protein>
    <submittedName>
        <fullName evidence="1">Uncharacterized protein</fullName>
    </submittedName>
</protein>
<comment type="caution">
    <text evidence="1">The sequence shown here is derived from an EMBL/GenBank/DDBJ whole genome shotgun (WGS) entry which is preliminary data.</text>
</comment>
<sequence length="71" mass="8405">MKLKYLMRAAIPEEETVCCRVIHICKQLIFLSPDFSLPSLHPITQRFNNRRIRFYIHEITVSTRKGATDRT</sequence>
<gene>
    <name evidence="1" type="ORF">PGTUg99_012552</name>
</gene>
<accession>A0A5B0RU08</accession>
<feature type="non-terminal residue" evidence="1">
    <location>
        <position position="71"/>
    </location>
</feature>
<reference evidence="1 2" key="1">
    <citation type="submission" date="2019-05" db="EMBL/GenBank/DDBJ databases">
        <title>Emergence of the Ug99 lineage of the wheat stem rust pathogen through somatic hybridization.</title>
        <authorList>
            <person name="Li F."/>
            <person name="Upadhyaya N.M."/>
            <person name="Sperschneider J."/>
            <person name="Matny O."/>
            <person name="Nguyen-Phuc H."/>
            <person name="Mago R."/>
            <person name="Raley C."/>
            <person name="Miller M.E."/>
            <person name="Silverstein K.A.T."/>
            <person name="Henningsen E."/>
            <person name="Hirsch C.D."/>
            <person name="Visser B."/>
            <person name="Pretorius Z.A."/>
            <person name="Steffenson B.J."/>
            <person name="Schwessinger B."/>
            <person name="Dodds P.N."/>
            <person name="Figueroa M."/>
        </authorList>
    </citation>
    <scope>NUCLEOTIDE SEQUENCE [LARGE SCALE GENOMIC DNA]</scope>
    <source>
        <strain evidence="1 2">Ug99</strain>
    </source>
</reference>
<name>A0A5B0RU08_PUCGR</name>
<organism evidence="1 2">
    <name type="scientific">Puccinia graminis f. sp. tritici</name>
    <dbReference type="NCBI Taxonomy" id="56615"/>
    <lineage>
        <taxon>Eukaryota</taxon>
        <taxon>Fungi</taxon>
        <taxon>Dikarya</taxon>
        <taxon>Basidiomycota</taxon>
        <taxon>Pucciniomycotina</taxon>
        <taxon>Pucciniomycetes</taxon>
        <taxon>Pucciniales</taxon>
        <taxon>Pucciniaceae</taxon>
        <taxon>Puccinia</taxon>
    </lineage>
</organism>
<dbReference type="EMBL" id="VDEP01000142">
    <property type="protein sequence ID" value="KAA1128353.1"/>
    <property type="molecule type" value="Genomic_DNA"/>
</dbReference>
<proteinExistence type="predicted"/>
<evidence type="ECO:0000313" key="1">
    <source>
        <dbReference type="EMBL" id="KAA1128353.1"/>
    </source>
</evidence>
<evidence type="ECO:0000313" key="2">
    <source>
        <dbReference type="Proteomes" id="UP000325313"/>
    </source>
</evidence>